<dbReference type="Gene3D" id="3.20.20.300">
    <property type="entry name" value="Glycoside hydrolase, family 3, N-terminal domain"/>
    <property type="match status" value="1"/>
</dbReference>
<evidence type="ECO:0000313" key="6">
    <source>
        <dbReference type="Proteomes" id="UP001617907"/>
    </source>
</evidence>
<dbReference type="InterPro" id="IPR001764">
    <property type="entry name" value="Glyco_hydro_3_N"/>
</dbReference>
<keyword evidence="3 5" id="KW-0378">Hydrolase</keyword>
<dbReference type="PROSITE" id="PS51175">
    <property type="entry name" value="CBM6"/>
    <property type="match status" value="1"/>
</dbReference>
<dbReference type="SUPFAM" id="SSF51445">
    <property type="entry name" value="(Trans)glycosidases"/>
    <property type="match status" value="1"/>
</dbReference>
<feature type="domain" description="CBM6" evidence="4">
    <location>
        <begin position="830"/>
        <end position="946"/>
    </location>
</feature>
<sequence length="947" mass="101233">MTAPTPPFRDPHLPFAKRVDDLMSRLTLDEKTAFLHQFAPAVERLGIAAFRTGQEALHGVAWMGPATVFPQAVGLGATWNEDLVHRVGEAVSKEARAMRARDERVGLNVWSPTVNLLRHPLWGRNEEGYSEDPKLTSAIATAYTRGLRGDHPVYWRTAPVLKHWLAHNNETARDTSSSSVRPRVLHEYDLRAFRETVEAGAVAGVMPAYNLVNGRPNHLSPHLGRHLRTWTEEDLLVCSDAGAPSNLVDSEHYFDTHEEATAAALRAGVDSFTDHGTNPSKIVARVRGALEQGLLTEADVDAAVRRQLSVRFRLGEFDPAHDPYVDVRDFDTPEHRALAREAAEQAVVLLKNDGLLPSAPDARVAVVGLLADECKLDWYSGTLIHRSTPLEGLYERFGADRVSFAEGVDRVRLRTSDGTFLHVLPSDDAPAEGLGTEAALDPALLAGRTDLPPLTTDAAGTELALVDWGEGVLTLRAPDGRYLSVAEDGFVRASADQPGGWVVQETFRLEPHGDGHLLRHTGTGRLVQVAADGVKVAAADGDDPDGEVFGLVVAERGEEAVSRAAAEADLVVVVAGNDPHINGRETEDRTTLRLPAHQERLLRAARAANPATVLALVSAYPYAVDVEALPAVLWTAHGGQAAGTALARVLAGDVSPAGRLPQTWYADDADLPALLDYDVIGGRQTYLYFEGTPLFPFGHGLSYTSFGYADLTAEVGEEAVSVSFTVTNTGEVAADEVAQLYVRAESPSVPRPRRALLAHRRLPLAPGASARVSFDVPLSALAFWDVAQGRWRLEPGAYALLVGASSEDVRLSTTVTVDGESAAPRPVRERGLDAADFDEQSGTEIVDRTRTTGDAVTPVAGGTGELVYRACDFGSGTTGVTVSVAGEGTVELALDGGPWTAALSPAAPTAGPYDYVEVDGAFTAGGVHDLRVGLRGSLRLAHVGFTG</sequence>
<dbReference type="EMBL" id="JBIVPC010000012">
    <property type="protein sequence ID" value="MFJ6038930.1"/>
    <property type="molecule type" value="Genomic_DNA"/>
</dbReference>
<dbReference type="Pfam" id="PF03422">
    <property type="entry name" value="CBM_6"/>
    <property type="match status" value="1"/>
</dbReference>
<dbReference type="PRINTS" id="PR00133">
    <property type="entry name" value="GLHYDRLASE3"/>
</dbReference>
<dbReference type="SMART" id="SM00606">
    <property type="entry name" value="CBD_IV"/>
    <property type="match status" value="1"/>
</dbReference>
<comment type="similarity">
    <text evidence="1">Belongs to the glycosyl hydrolase 3 family.</text>
</comment>
<dbReference type="InterPro" id="IPR013783">
    <property type="entry name" value="Ig-like_fold"/>
</dbReference>
<dbReference type="InterPro" id="IPR026891">
    <property type="entry name" value="Fn3-like"/>
</dbReference>
<dbReference type="InterPro" id="IPR017853">
    <property type="entry name" value="GH"/>
</dbReference>
<keyword evidence="6" id="KW-1185">Reference proteome</keyword>
<dbReference type="Pfam" id="PF00933">
    <property type="entry name" value="Glyco_hydro_3"/>
    <property type="match status" value="1"/>
</dbReference>
<protein>
    <submittedName>
        <fullName evidence="5">Glycoside hydrolase family 3 C-terminal domain-containing protein</fullName>
    </submittedName>
</protein>
<keyword evidence="2" id="KW-0732">Signal</keyword>
<dbReference type="InterPro" id="IPR036881">
    <property type="entry name" value="Glyco_hydro_3_C_sf"/>
</dbReference>
<dbReference type="InterPro" id="IPR008979">
    <property type="entry name" value="Galactose-bd-like_sf"/>
</dbReference>
<dbReference type="GO" id="GO:0016787">
    <property type="term" value="F:hydrolase activity"/>
    <property type="evidence" value="ECO:0007669"/>
    <property type="project" value="UniProtKB-KW"/>
</dbReference>
<dbReference type="Pfam" id="PF01915">
    <property type="entry name" value="Glyco_hydro_3_C"/>
    <property type="match status" value="1"/>
</dbReference>
<dbReference type="Gene3D" id="2.60.120.380">
    <property type="match status" value="1"/>
</dbReference>
<evidence type="ECO:0000259" key="4">
    <source>
        <dbReference type="PROSITE" id="PS51175"/>
    </source>
</evidence>
<reference evidence="5 6" key="1">
    <citation type="submission" date="2024-10" db="EMBL/GenBank/DDBJ databases">
        <title>The Natural Products Discovery Center: Release of the First 8490 Sequenced Strains for Exploring Actinobacteria Biosynthetic Diversity.</title>
        <authorList>
            <person name="Kalkreuter E."/>
            <person name="Kautsar S.A."/>
            <person name="Yang D."/>
            <person name="Bader C.D."/>
            <person name="Teijaro C.N."/>
            <person name="Fluegel L."/>
            <person name="Davis C.M."/>
            <person name="Simpson J.R."/>
            <person name="Lauterbach L."/>
            <person name="Steele A.D."/>
            <person name="Gui C."/>
            <person name="Meng S."/>
            <person name="Li G."/>
            <person name="Viehrig K."/>
            <person name="Ye F."/>
            <person name="Su P."/>
            <person name="Kiefer A.F."/>
            <person name="Nichols A."/>
            <person name="Cepeda A.J."/>
            <person name="Yan W."/>
            <person name="Fan B."/>
            <person name="Jiang Y."/>
            <person name="Adhikari A."/>
            <person name="Zheng C.-J."/>
            <person name="Schuster L."/>
            <person name="Cowan T.M."/>
            <person name="Smanski M.J."/>
            <person name="Chevrette M.G."/>
            <person name="De Carvalho L.P.S."/>
            <person name="Shen B."/>
        </authorList>
    </citation>
    <scope>NUCLEOTIDE SEQUENCE [LARGE SCALE GENOMIC DNA]</scope>
    <source>
        <strain evidence="5 6">NPDC093086</strain>
    </source>
</reference>
<dbReference type="InterPro" id="IPR002772">
    <property type="entry name" value="Glyco_hydro_3_C"/>
</dbReference>
<dbReference type="InterPro" id="IPR005084">
    <property type="entry name" value="CBM6"/>
</dbReference>
<proteinExistence type="inferred from homology"/>
<dbReference type="InterPro" id="IPR036962">
    <property type="entry name" value="Glyco_hydro_3_N_sf"/>
</dbReference>
<evidence type="ECO:0000256" key="2">
    <source>
        <dbReference type="ARBA" id="ARBA00022729"/>
    </source>
</evidence>
<dbReference type="SUPFAM" id="SSF52279">
    <property type="entry name" value="Beta-D-glucan exohydrolase, C-terminal domain"/>
    <property type="match status" value="1"/>
</dbReference>
<dbReference type="CDD" id="cd23343">
    <property type="entry name" value="beta-trefoil_FSCN_BglX-like"/>
    <property type="match status" value="1"/>
</dbReference>
<dbReference type="InterPro" id="IPR006584">
    <property type="entry name" value="Cellulose-bd_IV"/>
</dbReference>
<dbReference type="Gene3D" id="3.40.50.1700">
    <property type="entry name" value="Glycoside hydrolase family 3 C-terminal domain"/>
    <property type="match status" value="1"/>
</dbReference>
<dbReference type="SUPFAM" id="SSF49785">
    <property type="entry name" value="Galactose-binding domain-like"/>
    <property type="match status" value="1"/>
</dbReference>
<gene>
    <name evidence="5" type="ORF">ACIQFM_22045</name>
</gene>
<dbReference type="Gene3D" id="2.60.120.260">
    <property type="entry name" value="Galactose-binding domain-like"/>
    <property type="match status" value="1"/>
</dbReference>
<dbReference type="RefSeq" id="WP_350890444.1">
    <property type="nucleotide sequence ID" value="NZ_JBEOTR010000008.1"/>
</dbReference>
<dbReference type="PANTHER" id="PTHR42721:SF3">
    <property type="entry name" value="BETA-D-XYLOSIDASE 5-RELATED"/>
    <property type="match status" value="1"/>
</dbReference>
<dbReference type="PANTHER" id="PTHR42721">
    <property type="entry name" value="SUGAR HYDROLASE-RELATED"/>
    <property type="match status" value="1"/>
</dbReference>
<dbReference type="Pfam" id="PF14310">
    <property type="entry name" value="Fn3-like"/>
    <property type="match status" value="1"/>
</dbReference>
<dbReference type="CDD" id="cd04084">
    <property type="entry name" value="CBM6_xylanase-like"/>
    <property type="match status" value="1"/>
</dbReference>
<comment type="caution">
    <text evidence="5">The sequence shown here is derived from an EMBL/GenBank/DDBJ whole genome shotgun (WGS) entry which is preliminary data.</text>
</comment>
<evidence type="ECO:0000256" key="1">
    <source>
        <dbReference type="ARBA" id="ARBA00005336"/>
    </source>
</evidence>
<dbReference type="SUPFAM" id="SSF50405">
    <property type="entry name" value="Actin-crosslinking proteins"/>
    <property type="match status" value="1"/>
</dbReference>
<evidence type="ECO:0000313" key="5">
    <source>
        <dbReference type="EMBL" id="MFJ6038930.1"/>
    </source>
</evidence>
<dbReference type="Gene3D" id="2.60.40.10">
    <property type="entry name" value="Immunoglobulins"/>
    <property type="match status" value="1"/>
</dbReference>
<dbReference type="SMART" id="SM01217">
    <property type="entry name" value="Fn3_like"/>
    <property type="match status" value="1"/>
</dbReference>
<dbReference type="InterPro" id="IPR044993">
    <property type="entry name" value="BXL"/>
</dbReference>
<dbReference type="Proteomes" id="UP001617907">
    <property type="component" value="Unassembled WGS sequence"/>
</dbReference>
<organism evidence="5 6">
    <name type="scientific">Streptomyces ardesiacus</name>
    <dbReference type="NCBI Taxonomy" id="285564"/>
    <lineage>
        <taxon>Bacteria</taxon>
        <taxon>Bacillati</taxon>
        <taxon>Actinomycetota</taxon>
        <taxon>Actinomycetes</taxon>
        <taxon>Kitasatosporales</taxon>
        <taxon>Streptomycetaceae</taxon>
        <taxon>Streptomyces</taxon>
    </lineage>
</organism>
<evidence type="ECO:0000256" key="3">
    <source>
        <dbReference type="ARBA" id="ARBA00022801"/>
    </source>
</evidence>
<name>A0ABW8HDZ3_9ACTN</name>
<accession>A0ABW8HDZ3</accession>
<dbReference type="InterPro" id="IPR008999">
    <property type="entry name" value="Actin-crosslinking"/>
</dbReference>